<organism evidence="1 2">
    <name type="scientific">Pseudorhodoplanes sinuspersici</name>
    <dbReference type="NCBI Taxonomy" id="1235591"/>
    <lineage>
        <taxon>Bacteria</taxon>
        <taxon>Pseudomonadati</taxon>
        <taxon>Pseudomonadota</taxon>
        <taxon>Alphaproteobacteria</taxon>
        <taxon>Hyphomicrobiales</taxon>
        <taxon>Pseudorhodoplanes</taxon>
    </lineage>
</organism>
<dbReference type="PANTHER" id="PTHR43798">
    <property type="entry name" value="MONOACYLGLYCEROL LIPASE"/>
    <property type="match status" value="1"/>
</dbReference>
<evidence type="ECO:0000313" key="1">
    <source>
        <dbReference type="EMBL" id="ARQ00103.1"/>
    </source>
</evidence>
<dbReference type="KEGG" id="psin:CAK95_14175"/>
<dbReference type="OrthoDB" id="9808398at2"/>
<proteinExistence type="predicted"/>
<dbReference type="InterPro" id="IPR029058">
    <property type="entry name" value="AB_hydrolase_fold"/>
</dbReference>
<dbReference type="SUPFAM" id="SSF53474">
    <property type="entry name" value="alpha/beta-Hydrolases"/>
    <property type="match status" value="1"/>
</dbReference>
<keyword evidence="2" id="KW-1185">Reference proteome</keyword>
<dbReference type="EMBL" id="CP021112">
    <property type="protein sequence ID" value="ARQ00103.1"/>
    <property type="molecule type" value="Genomic_DNA"/>
</dbReference>
<dbReference type="InterPro" id="IPR000073">
    <property type="entry name" value="AB_hydrolase_1"/>
</dbReference>
<sequence length="287" mass="31275">MNQTSASGFLYGANVRANGIRQHYLRFGGKGPALIIVPGITTVAAQWAFVAERLCETFDMYVLDVRGRGLSESGAHLDYAIDACAADIVEFATAVGLKTFTLLGHSMGARIGIRAARHHASAFDQLVLVDPPVSGPGRRAYPIPLEPLLTLVRAAKRGEADVALRGPNAPKWPEAHIRTRAEWLHTCDERAIVETHRGFHHDDIHADLPHLTMPTALIAAGKGGVILSEDEVEIRQLSPSMAIKRLESAGHQMQIDDPEGFFSILASLFNSESLFSSESRRRPIGHH</sequence>
<dbReference type="Gene3D" id="3.40.50.1820">
    <property type="entry name" value="alpha/beta hydrolase"/>
    <property type="match status" value="1"/>
</dbReference>
<dbReference type="Pfam" id="PF00561">
    <property type="entry name" value="Abhydrolase_1"/>
    <property type="match status" value="1"/>
</dbReference>
<gene>
    <name evidence="1" type="ORF">CAK95_14175</name>
</gene>
<dbReference type="STRING" id="1235591.CAK95_14175"/>
<protein>
    <submittedName>
        <fullName evidence="1">Alpha/beta hydrolase</fullName>
    </submittedName>
</protein>
<dbReference type="RefSeq" id="WP_086088501.1">
    <property type="nucleotide sequence ID" value="NZ_CP021112.1"/>
</dbReference>
<name>A0A1W6ZS04_9HYPH</name>
<dbReference type="Proteomes" id="UP000194137">
    <property type="component" value="Chromosome"/>
</dbReference>
<accession>A0A1W6ZS04</accession>
<dbReference type="AlphaFoldDB" id="A0A1W6ZS04"/>
<reference evidence="1 2" key="1">
    <citation type="submission" date="2017-05" db="EMBL/GenBank/DDBJ databases">
        <title>Full genome sequence of Pseudorhodoplanes sinuspersici.</title>
        <authorList>
            <person name="Dastgheib S.M.M."/>
            <person name="Shavandi M."/>
            <person name="Tirandaz H."/>
        </authorList>
    </citation>
    <scope>NUCLEOTIDE SEQUENCE [LARGE SCALE GENOMIC DNA]</scope>
    <source>
        <strain evidence="1 2">RIPI110</strain>
    </source>
</reference>
<keyword evidence="1" id="KW-0378">Hydrolase</keyword>
<evidence type="ECO:0000313" key="2">
    <source>
        <dbReference type="Proteomes" id="UP000194137"/>
    </source>
</evidence>
<dbReference type="InterPro" id="IPR050266">
    <property type="entry name" value="AB_hydrolase_sf"/>
</dbReference>
<dbReference type="GO" id="GO:0016787">
    <property type="term" value="F:hydrolase activity"/>
    <property type="evidence" value="ECO:0007669"/>
    <property type="project" value="UniProtKB-KW"/>
</dbReference>